<dbReference type="Gene3D" id="1.10.10.1810">
    <property type="entry name" value="RNA ligase"/>
    <property type="match status" value="1"/>
</dbReference>
<reference evidence="3 4" key="1">
    <citation type="submission" date="2009-04" db="EMBL/GenBank/DDBJ databases">
        <authorList>
            <person name="Qin X."/>
            <person name="Bachman B."/>
            <person name="Battles P."/>
            <person name="Bell A."/>
            <person name="Bess C."/>
            <person name="Bickham C."/>
            <person name="Chaboub L."/>
            <person name="Chen D."/>
            <person name="Coyle M."/>
            <person name="Deiros D.R."/>
            <person name="Dinh H."/>
            <person name="Forbes L."/>
            <person name="Fowler G."/>
            <person name="Francisco L."/>
            <person name="Fu Q."/>
            <person name="Gubbala S."/>
            <person name="Hale W."/>
            <person name="Han Y."/>
            <person name="Hemphill L."/>
            <person name="Highlander S.K."/>
            <person name="Hirani K."/>
            <person name="Hogues M."/>
            <person name="Jackson L."/>
            <person name="Jakkamsetti A."/>
            <person name="Javaid M."/>
            <person name="Jiang H."/>
            <person name="Korchina V."/>
            <person name="Kovar C."/>
            <person name="Lara F."/>
            <person name="Lee S."/>
            <person name="Mata R."/>
            <person name="Mathew T."/>
            <person name="Moen C."/>
            <person name="Morales K."/>
            <person name="Munidasa M."/>
            <person name="Nazareth L."/>
            <person name="Ngo R."/>
            <person name="Nguyen L."/>
            <person name="Okwuonu G."/>
            <person name="Ongeri F."/>
            <person name="Patil S."/>
            <person name="Petrosino J."/>
            <person name="Pham C."/>
            <person name="Pham P."/>
            <person name="Pu L.-L."/>
            <person name="Puazo M."/>
            <person name="Raj R."/>
            <person name="Reid J."/>
            <person name="Rouhana J."/>
            <person name="Saada N."/>
            <person name="Shang Y."/>
            <person name="Simmons D."/>
            <person name="Thornton R."/>
            <person name="Warren J."/>
            <person name="Weissenberger G."/>
            <person name="Zhang J."/>
            <person name="Zhang L."/>
            <person name="Zhou C."/>
            <person name="Zhu D."/>
            <person name="Muzny D."/>
            <person name="Worley K."/>
            <person name="Gibbs R."/>
        </authorList>
    </citation>
    <scope>NUCLEOTIDE SEQUENCE [LARGE SCALE GENOMIC DNA]</scope>
    <source>
        <strain evidence="3 4">ATCC 33313</strain>
    </source>
</reference>
<evidence type="ECO:0000259" key="1">
    <source>
        <dbReference type="Pfam" id="PF09414"/>
    </source>
</evidence>
<dbReference type="InterPro" id="IPR040609">
    <property type="entry name" value="Rnl2_C"/>
</dbReference>
<evidence type="ECO:0000259" key="2">
    <source>
        <dbReference type="Pfam" id="PF18043"/>
    </source>
</evidence>
<dbReference type="InterPro" id="IPR041948">
    <property type="entry name" value="Rnl1/2_C_sf"/>
</dbReference>
<dbReference type="InterPro" id="IPR021122">
    <property type="entry name" value="RNA_ligase_dom_REL/Rnl2"/>
</dbReference>
<dbReference type="SUPFAM" id="SSF56091">
    <property type="entry name" value="DNA ligase/mRNA capping enzyme, catalytic domain"/>
    <property type="match status" value="1"/>
</dbReference>
<evidence type="ECO:0000313" key="4">
    <source>
        <dbReference type="Proteomes" id="UP000004528"/>
    </source>
</evidence>
<dbReference type="Proteomes" id="UP000004528">
    <property type="component" value="Unassembled WGS sequence"/>
</dbReference>
<dbReference type="HOGENOM" id="CLU_902988_0_0_9"/>
<feature type="domain" description="RNA ligase" evidence="1">
    <location>
        <begin position="33"/>
        <end position="192"/>
    </location>
</feature>
<sequence length="308" mass="35260">MAKGIVMKFLKYPSLTNHYKVDERNFELNELMYATEKVDGSNVSITIDMATGEYKFGKRSGFIKDPDEKPFNVLPDLISHEDVDTMREAIDFIYDSKIVEAHIYGELYGDKIQRSNYDVKGKAVVLYDAILIVEDKFLQPDLYDLQAIVNDFMVETVSEPQPLGELLKQTPSEKSLYGGISEGLVYKPFKASLYDSNELEHYRVVKHKTDKYLEVRHVPKKHSQPHELSALAIDVERYVTDNRVMNVSSHGIELDFKNFGELSKAVKADIIKEYVRDEGVSQELVEPVVNKELNKQISTVIRGVINDR</sequence>
<dbReference type="eggNOG" id="ENOG50349A3">
    <property type="taxonomic scope" value="Bacteria"/>
</dbReference>
<feature type="domain" description="RNA ligase 2 C-terminal" evidence="2">
    <location>
        <begin position="223"/>
        <end position="298"/>
    </location>
</feature>
<organism evidence="3 4">
    <name type="scientific">Weissella paramesenteroides ATCC 33313</name>
    <dbReference type="NCBI Taxonomy" id="585506"/>
    <lineage>
        <taxon>Bacteria</taxon>
        <taxon>Bacillati</taxon>
        <taxon>Bacillota</taxon>
        <taxon>Bacilli</taxon>
        <taxon>Lactobacillales</taxon>
        <taxon>Lactobacillaceae</taxon>
        <taxon>Weissella</taxon>
    </lineage>
</organism>
<dbReference type="AlphaFoldDB" id="C5R809"/>
<protein>
    <submittedName>
        <fullName evidence="3">Putative RNA ligase, Rnl2 family</fullName>
    </submittedName>
</protein>
<dbReference type="Pfam" id="PF18043">
    <property type="entry name" value="T4_Rnl2_C"/>
    <property type="match status" value="1"/>
</dbReference>
<evidence type="ECO:0000313" key="3">
    <source>
        <dbReference type="EMBL" id="EER75593.1"/>
    </source>
</evidence>
<proteinExistence type="predicted"/>
<keyword evidence="4" id="KW-1185">Reference proteome</keyword>
<comment type="caution">
    <text evidence="3">The sequence shown here is derived from an EMBL/GenBank/DDBJ whole genome shotgun (WGS) entry which is preliminary data.</text>
</comment>
<dbReference type="Gene3D" id="3.30.1490.70">
    <property type="match status" value="1"/>
</dbReference>
<dbReference type="Gene3D" id="3.30.470.30">
    <property type="entry name" value="DNA ligase/mRNA capping enzyme"/>
    <property type="match status" value="1"/>
</dbReference>
<keyword evidence="3" id="KW-0436">Ligase</keyword>
<dbReference type="STRING" id="585506.HMPREF0877_0104"/>
<accession>C5R809</accession>
<dbReference type="GO" id="GO:0016874">
    <property type="term" value="F:ligase activity"/>
    <property type="evidence" value="ECO:0007669"/>
    <property type="project" value="UniProtKB-KW"/>
</dbReference>
<dbReference type="EMBL" id="ACKU01000004">
    <property type="protein sequence ID" value="EER75593.1"/>
    <property type="molecule type" value="Genomic_DNA"/>
</dbReference>
<gene>
    <name evidence="3" type="ORF">HMPREF0877_0104</name>
</gene>
<dbReference type="Pfam" id="PF09414">
    <property type="entry name" value="RNA_ligase"/>
    <property type="match status" value="1"/>
</dbReference>
<name>C5R809_WEIPA</name>